<dbReference type="Gene3D" id="3.20.20.140">
    <property type="entry name" value="Metal-dependent hydrolases"/>
    <property type="match status" value="1"/>
</dbReference>
<dbReference type="PANTHER" id="PTHR42924:SF3">
    <property type="entry name" value="POLYMERASE_HISTIDINOL PHOSPHATASE N-TERMINAL DOMAIN-CONTAINING PROTEIN"/>
    <property type="match status" value="1"/>
</dbReference>
<dbReference type="SUPFAM" id="SSF89550">
    <property type="entry name" value="PHP domain-like"/>
    <property type="match status" value="1"/>
</dbReference>
<gene>
    <name evidence="2" type="ORF">MNBD_NITROSPINAE05-1035</name>
</gene>
<dbReference type="GO" id="GO:0035312">
    <property type="term" value="F:5'-3' DNA exonuclease activity"/>
    <property type="evidence" value="ECO:0007669"/>
    <property type="project" value="TreeGrafter"/>
</dbReference>
<dbReference type="InterPro" id="IPR004013">
    <property type="entry name" value="PHP_dom"/>
</dbReference>
<dbReference type="CDD" id="cd07438">
    <property type="entry name" value="PHP_HisPPase_AMP"/>
    <property type="match status" value="1"/>
</dbReference>
<reference evidence="2" key="1">
    <citation type="submission" date="2018-06" db="EMBL/GenBank/DDBJ databases">
        <authorList>
            <person name="Zhirakovskaya E."/>
        </authorList>
    </citation>
    <scope>NUCLEOTIDE SEQUENCE</scope>
</reference>
<dbReference type="PANTHER" id="PTHR42924">
    <property type="entry name" value="EXONUCLEASE"/>
    <property type="match status" value="1"/>
</dbReference>
<organism evidence="2">
    <name type="scientific">hydrothermal vent metagenome</name>
    <dbReference type="NCBI Taxonomy" id="652676"/>
    <lineage>
        <taxon>unclassified sequences</taxon>
        <taxon>metagenomes</taxon>
        <taxon>ecological metagenomes</taxon>
    </lineage>
</organism>
<proteinExistence type="predicted"/>
<dbReference type="EMBL" id="UOGG01000046">
    <property type="protein sequence ID" value="VAX27829.1"/>
    <property type="molecule type" value="Genomic_DNA"/>
</dbReference>
<evidence type="ECO:0000313" key="2">
    <source>
        <dbReference type="EMBL" id="VAX27829.1"/>
    </source>
</evidence>
<feature type="domain" description="Polymerase/histidinol phosphatase N-terminal" evidence="1">
    <location>
        <begin position="4"/>
        <end position="69"/>
    </location>
</feature>
<evidence type="ECO:0000259" key="1">
    <source>
        <dbReference type="SMART" id="SM00481"/>
    </source>
</evidence>
<dbReference type="InterPro" id="IPR052018">
    <property type="entry name" value="PHP_domain"/>
</dbReference>
<protein>
    <submittedName>
        <fullName evidence="2">COG0613, Predicted metal-dependent phosphoesterases (PHP family)</fullName>
    </submittedName>
</protein>
<sequence length="291" mass="33097">MRKSEIHMHSTFSDGEYTPTELVRIAIQNKVSILSLTDHDTFAGIEELVQAAEGTGISAFPGIEMTTQYQDFNIHLLAYFKSLDSIDRELAETVSHMSEKRVRRMRELIDRINDVVPEKFKGKILFENVRKAAEGVLARPHLAREMVQLGIVSSTGQAFEQYLVEYNVERENITVQKAMALIRKCGGIPVLAHPGERTYSLYHPDKGRDYAEIPAQLEELISFGLLGLECLYPYHEKINKVEFYTNLANKMGLIVTGSRDFHGFTSYQKPALLGTTPLNDEFFDRFQEAWG</sequence>
<dbReference type="InterPro" id="IPR003141">
    <property type="entry name" value="Pol/His_phosphatase_N"/>
</dbReference>
<dbReference type="SMART" id="SM00481">
    <property type="entry name" value="POLIIIAc"/>
    <property type="match status" value="1"/>
</dbReference>
<dbReference type="InterPro" id="IPR016195">
    <property type="entry name" value="Pol/histidinol_Pase-like"/>
</dbReference>
<dbReference type="AlphaFoldDB" id="A0A3B1CCA5"/>
<name>A0A3B1CCA5_9ZZZZ</name>
<dbReference type="Pfam" id="PF02811">
    <property type="entry name" value="PHP"/>
    <property type="match status" value="1"/>
</dbReference>
<accession>A0A3B1CCA5</accession>
<dbReference type="GO" id="GO:0004534">
    <property type="term" value="F:5'-3' RNA exonuclease activity"/>
    <property type="evidence" value="ECO:0007669"/>
    <property type="project" value="TreeGrafter"/>
</dbReference>
<dbReference type="Gene3D" id="1.10.150.650">
    <property type="match status" value="1"/>
</dbReference>